<dbReference type="Pfam" id="PF00067">
    <property type="entry name" value="p450"/>
    <property type="match status" value="1"/>
</dbReference>
<dbReference type="CDD" id="cd11061">
    <property type="entry name" value="CYP67-like"/>
    <property type="match status" value="1"/>
</dbReference>
<evidence type="ECO:0000256" key="8">
    <source>
        <dbReference type="SAM" id="MobiDB-lite"/>
    </source>
</evidence>
<dbReference type="GeneID" id="73334301"/>
<proteinExistence type="inferred from homology"/>
<keyword evidence="9" id="KW-0472">Membrane</keyword>
<dbReference type="KEGG" id="clup:CLUP02_00239"/>
<keyword evidence="4" id="KW-0479">Metal-binding</keyword>
<dbReference type="InterPro" id="IPR036396">
    <property type="entry name" value="Cyt_P450_sf"/>
</dbReference>
<dbReference type="SUPFAM" id="SSF48264">
    <property type="entry name" value="Cytochrome P450"/>
    <property type="match status" value="1"/>
</dbReference>
<dbReference type="InterPro" id="IPR050121">
    <property type="entry name" value="Cytochrome_P450_monoxygenase"/>
</dbReference>
<dbReference type="PANTHER" id="PTHR24305">
    <property type="entry name" value="CYTOCHROME P450"/>
    <property type="match status" value="1"/>
</dbReference>
<comment type="similarity">
    <text evidence="2">Belongs to the cytochrome P450 family.</text>
</comment>
<evidence type="ECO:0000313" key="10">
    <source>
        <dbReference type="EMBL" id="UQC73594.1"/>
    </source>
</evidence>
<evidence type="ECO:0000313" key="11">
    <source>
        <dbReference type="Proteomes" id="UP000830671"/>
    </source>
</evidence>
<feature type="region of interest" description="Disordered" evidence="8">
    <location>
        <begin position="1"/>
        <end position="60"/>
    </location>
</feature>
<feature type="transmembrane region" description="Helical" evidence="9">
    <location>
        <begin position="230"/>
        <end position="251"/>
    </location>
</feature>
<feature type="transmembrane region" description="Helical" evidence="9">
    <location>
        <begin position="201"/>
        <end position="218"/>
    </location>
</feature>
<dbReference type="AlphaFoldDB" id="A0A9Q8S9T2"/>
<dbReference type="RefSeq" id="XP_049135248.1">
    <property type="nucleotide sequence ID" value="XM_049279291.1"/>
</dbReference>
<protein>
    <submittedName>
        <fullName evidence="10">Cytochrome P450</fullName>
    </submittedName>
</protein>
<evidence type="ECO:0000256" key="6">
    <source>
        <dbReference type="ARBA" id="ARBA00023004"/>
    </source>
</evidence>
<dbReference type="GO" id="GO:0004497">
    <property type="term" value="F:monooxygenase activity"/>
    <property type="evidence" value="ECO:0007669"/>
    <property type="project" value="UniProtKB-KW"/>
</dbReference>
<evidence type="ECO:0000256" key="1">
    <source>
        <dbReference type="ARBA" id="ARBA00001971"/>
    </source>
</evidence>
<evidence type="ECO:0000256" key="4">
    <source>
        <dbReference type="ARBA" id="ARBA00022723"/>
    </source>
</evidence>
<dbReference type="PANTHER" id="PTHR24305:SF187">
    <property type="entry name" value="P450, PUTATIVE (EUROFUNG)-RELATED"/>
    <property type="match status" value="1"/>
</dbReference>
<keyword evidence="7" id="KW-0503">Monooxygenase</keyword>
<dbReference type="GO" id="GO:0005506">
    <property type="term" value="F:iron ion binding"/>
    <property type="evidence" value="ECO:0007669"/>
    <property type="project" value="InterPro"/>
</dbReference>
<evidence type="ECO:0000256" key="7">
    <source>
        <dbReference type="ARBA" id="ARBA00023033"/>
    </source>
</evidence>
<dbReference type="GO" id="GO:0020037">
    <property type="term" value="F:heme binding"/>
    <property type="evidence" value="ECO:0007669"/>
    <property type="project" value="InterPro"/>
</dbReference>
<keyword evidence="5" id="KW-0560">Oxidoreductase</keyword>
<keyword evidence="6" id="KW-0408">Iron</keyword>
<name>A0A9Q8S9T2_9PEZI</name>
<reference evidence="10" key="1">
    <citation type="journal article" date="2021" name="Mol. Plant Microbe Interact.">
        <title>Complete Genome Sequence of the Plant-Pathogenic Fungus Colletotrichum lupini.</title>
        <authorList>
            <person name="Baroncelli R."/>
            <person name="Pensec F."/>
            <person name="Da Lio D."/>
            <person name="Boufleur T."/>
            <person name="Vicente I."/>
            <person name="Sarrocco S."/>
            <person name="Picot A."/>
            <person name="Baraldi E."/>
            <person name="Sukno S."/>
            <person name="Thon M."/>
            <person name="Le Floch G."/>
        </authorList>
    </citation>
    <scope>NUCLEOTIDE SEQUENCE</scope>
    <source>
        <strain evidence="10">IMI 504893</strain>
    </source>
</reference>
<keyword evidence="3" id="KW-0349">Heme</keyword>
<evidence type="ECO:0000256" key="2">
    <source>
        <dbReference type="ARBA" id="ARBA00010617"/>
    </source>
</evidence>
<dbReference type="EMBL" id="CP019471">
    <property type="protein sequence ID" value="UQC73594.1"/>
    <property type="molecule type" value="Genomic_DNA"/>
</dbReference>
<feature type="transmembrane region" description="Helical" evidence="9">
    <location>
        <begin position="170"/>
        <end position="189"/>
    </location>
</feature>
<gene>
    <name evidence="10" type="ORF">CLUP02_00239</name>
</gene>
<evidence type="ECO:0000256" key="3">
    <source>
        <dbReference type="ARBA" id="ARBA00022617"/>
    </source>
</evidence>
<dbReference type="GO" id="GO:0016705">
    <property type="term" value="F:oxidoreductase activity, acting on paired donors, with incorporation or reduction of molecular oxygen"/>
    <property type="evidence" value="ECO:0007669"/>
    <property type="project" value="InterPro"/>
</dbReference>
<keyword evidence="9" id="KW-0812">Transmembrane</keyword>
<evidence type="ECO:0000256" key="9">
    <source>
        <dbReference type="SAM" id="Phobius"/>
    </source>
</evidence>
<keyword evidence="9" id="KW-1133">Transmembrane helix</keyword>
<organism evidence="10 11">
    <name type="scientific">Colletotrichum lupini</name>
    <dbReference type="NCBI Taxonomy" id="145971"/>
    <lineage>
        <taxon>Eukaryota</taxon>
        <taxon>Fungi</taxon>
        <taxon>Dikarya</taxon>
        <taxon>Ascomycota</taxon>
        <taxon>Pezizomycotina</taxon>
        <taxon>Sordariomycetes</taxon>
        <taxon>Hypocreomycetidae</taxon>
        <taxon>Glomerellales</taxon>
        <taxon>Glomerellaceae</taxon>
        <taxon>Colletotrichum</taxon>
        <taxon>Colletotrichum acutatum species complex</taxon>
    </lineage>
</organism>
<feature type="compositionally biased region" description="Basic and acidic residues" evidence="8">
    <location>
        <begin position="1"/>
        <end position="11"/>
    </location>
</feature>
<keyword evidence="11" id="KW-1185">Reference proteome</keyword>
<dbReference type="Proteomes" id="UP000830671">
    <property type="component" value="Chromosome 1"/>
</dbReference>
<evidence type="ECO:0000256" key="5">
    <source>
        <dbReference type="ARBA" id="ARBA00023002"/>
    </source>
</evidence>
<dbReference type="Gene3D" id="1.10.630.10">
    <property type="entry name" value="Cytochrome P450"/>
    <property type="match status" value="1"/>
</dbReference>
<accession>A0A9Q8S9T2</accession>
<sequence>MRYDISRRSAERSSGISPAGGRIAPTYDTEPANRFRYRSSSLGRRPSHFPGPRSTTVKGQPSRYTDIKVIGMTHDHRGAIFIYVPLINEYGLWDRMEDVTTRAGLHPSWMDWTQPWMALGIMSGFDDCSTGGCLSIPGSGRVIGGRLQGKSASSLMEVTNVLLDSSYQAVLVYVLGLFCGVAVHFGIFIHGEWHVQAPQIALSHFWLFSCFAALSRYYKGSVVGDLCHSLLILSAGYLPGLFTSIILYRSYFHRLSTAGFKGPWYARVTKLWHVWACRGCKNHLLLENLHEQYGDFVRTGPSEITVFHPGVFMAVDGPRSECIKSEWYDILHPDRALVTTRIKPIHAARRREWNRGFSAQGIYPIDLRNHEPISNEPYRTTALVQHESKILKYIEQLDVCIEADAKAHVASEVRNLFFWFGFDVMGDFVFSKSFDMLHQQQWHHIIVRLQRALSLLGPFSPAPWLIQVGFKLGPRISVLKDWFDMVAWCEKQMRVRLDEGTPKPAIPDLAYYLMELNDSQTELKDRLPWLYGDSLLAIVAGRQPTAAALIGIFCELAKHPEHAEKVYEELRDVDATNLKTLTSLPHLNAVINEGLRLYPALLTGGARKTTENGATIGGTFIPPDTTIIAPRHVISRREDCFERANEFIPERWSTRPKMIRNVAAFAPFGTGMAIFVFCLLYDSFWSTNPSLAGHHSCLGRFLATDTMRFVVARLVKKYHFRLAPGETGNRVFDDVRDQFTSNPGPLSLCFELR</sequence>
<dbReference type="InterPro" id="IPR001128">
    <property type="entry name" value="Cyt_P450"/>
</dbReference>
<comment type="cofactor">
    <cofactor evidence="1">
        <name>heme</name>
        <dbReference type="ChEBI" id="CHEBI:30413"/>
    </cofactor>
</comment>